<organism evidence="1 2">
    <name type="scientific">Pisolithus tinctorius Marx 270</name>
    <dbReference type="NCBI Taxonomy" id="870435"/>
    <lineage>
        <taxon>Eukaryota</taxon>
        <taxon>Fungi</taxon>
        <taxon>Dikarya</taxon>
        <taxon>Basidiomycota</taxon>
        <taxon>Agaricomycotina</taxon>
        <taxon>Agaricomycetes</taxon>
        <taxon>Agaricomycetidae</taxon>
        <taxon>Boletales</taxon>
        <taxon>Sclerodermatineae</taxon>
        <taxon>Pisolithaceae</taxon>
        <taxon>Pisolithus</taxon>
    </lineage>
</organism>
<gene>
    <name evidence="1" type="ORF">M404DRAFT_996616</name>
</gene>
<evidence type="ECO:0000313" key="1">
    <source>
        <dbReference type="EMBL" id="KIO09752.1"/>
    </source>
</evidence>
<dbReference type="InParanoid" id="A0A0C3KJK4"/>
<dbReference type="HOGENOM" id="CLU_2850618_0_0_1"/>
<name>A0A0C3KJK4_PISTI</name>
<keyword evidence="2" id="KW-1185">Reference proteome</keyword>
<reference evidence="1 2" key="1">
    <citation type="submission" date="2014-04" db="EMBL/GenBank/DDBJ databases">
        <authorList>
            <consortium name="DOE Joint Genome Institute"/>
            <person name="Kuo A."/>
            <person name="Kohler A."/>
            <person name="Costa M.D."/>
            <person name="Nagy L.G."/>
            <person name="Floudas D."/>
            <person name="Copeland A."/>
            <person name="Barry K.W."/>
            <person name="Cichocki N."/>
            <person name="Veneault-Fourrey C."/>
            <person name="LaButti K."/>
            <person name="Lindquist E.A."/>
            <person name="Lipzen A."/>
            <person name="Lundell T."/>
            <person name="Morin E."/>
            <person name="Murat C."/>
            <person name="Sun H."/>
            <person name="Tunlid A."/>
            <person name="Henrissat B."/>
            <person name="Grigoriev I.V."/>
            <person name="Hibbett D.S."/>
            <person name="Martin F."/>
            <person name="Nordberg H.P."/>
            <person name="Cantor M.N."/>
            <person name="Hua S.X."/>
        </authorList>
    </citation>
    <scope>NUCLEOTIDE SEQUENCE [LARGE SCALE GENOMIC DNA]</scope>
    <source>
        <strain evidence="1 2">Marx 270</strain>
    </source>
</reference>
<proteinExistence type="predicted"/>
<evidence type="ECO:0000313" key="2">
    <source>
        <dbReference type="Proteomes" id="UP000054217"/>
    </source>
</evidence>
<dbReference type="EMBL" id="KN831954">
    <property type="protein sequence ID" value="KIO09752.1"/>
    <property type="molecule type" value="Genomic_DNA"/>
</dbReference>
<protein>
    <submittedName>
        <fullName evidence="1">Uncharacterized protein</fullName>
    </submittedName>
</protein>
<dbReference type="Proteomes" id="UP000054217">
    <property type="component" value="Unassembled WGS sequence"/>
</dbReference>
<dbReference type="AlphaFoldDB" id="A0A0C3KJK4"/>
<accession>A0A0C3KJK4</accession>
<reference evidence="2" key="2">
    <citation type="submission" date="2015-01" db="EMBL/GenBank/DDBJ databases">
        <title>Evolutionary Origins and Diversification of the Mycorrhizal Mutualists.</title>
        <authorList>
            <consortium name="DOE Joint Genome Institute"/>
            <consortium name="Mycorrhizal Genomics Consortium"/>
            <person name="Kohler A."/>
            <person name="Kuo A."/>
            <person name="Nagy L.G."/>
            <person name="Floudas D."/>
            <person name="Copeland A."/>
            <person name="Barry K.W."/>
            <person name="Cichocki N."/>
            <person name="Veneault-Fourrey C."/>
            <person name="LaButti K."/>
            <person name="Lindquist E.A."/>
            <person name="Lipzen A."/>
            <person name="Lundell T."/>
            <person name="Morin E."/>
            <person name="Murat C."/>
            <person name="Riley R."/>
            <person name="Ohm R."/>
            <person name="Sun H."/>
            <person name="Tunlid A."/>
            <person name="Henrissat B."/>
            <person name="Grigoriev I.V."/>
            <person name="Hibbett D.S."/>
            <person name="Martin F."/>
        </authorList>
    </citation>
    <scope>NUCLEOTIDE SEQUENCE [LARGE SCALE GENOMIC DNA]</scope>
    <source>
        <strain evidence="2">Marx 270</strain>
    </source>
</reference>
<sequence>MPRSQYVSAQCSATKQICRLRQRYQVPVHDRIGYSSFHIALRKVRTHVNDVTADFSARRSVSISE</sequence>